<gene>
    <name evidence="7" type="ORF">CUN48_10855</name>
</gene>
<dbReference type="PANTHER" id="PTHR43025:SF3">
    <property type="entry name" value="MONOGALACTOSYLDIACYLGLYCEROL SYNTHASE 1, CHLOROPLASTIC"/>
    <property type="match status" value="1"/>
</dbReference>
<dbReference type="InterPro" id="IPR050519">
    <property type="entry name" value="Glycosyltransf_28_UgtP"/>
</dbReference>
<dbReference type="Proteomes" id="UP000230790">
    <property type="component" value="Unassembled WGS sequence"/>
</dbReference>
<evidence type="ECO:0000256" key="3">
    <source>
        <dbReference type="ARBA" id="ARBA00022676"/>
    </source>
</evidence>
<evidence type="ECO:0000313" key="8">
    <source>
        <dbReference type="Proteomes" id="UP000230790"/>
    </source>
</evidence>
<dbReference type="GO" id="GO:0016758">
    <property type="term" value="F:hexosyltransferase activity"/>
    <property type="evidence" value="ECO:0007669"/>
    <property type="project" value="InterPro"/>
</dbReference>
<name>A0A2M8QB48_9CHLR</name>
<dbReference type="EMBL" id="PGTN01000074">
    <property type="protein sequence ID" value="PJF47015.1"/>
    <property type="molecule type" value="Genomic_DNA"/>
</dbReference>
<evidence type="ECO:0000256" key="1">
    <source>
        <dbReference type="ARBA" id="ARBA00004370"/>
    </source>
</evidence>
<dbReference type="Pfam" id="PF04101">
    <property type="entry name" value="Glyco_tran_28_C"/>
    <property type="match status" value="1"/>
</dbReference>
<comment type="similarity">
    <text evidence="2">Belongs to the glycosyltransferase 28 family.</text>
</comment>
<feature type="domain" description="Diacylglycerol glucosyltransferase N-terminal" evidence="6">
    <location>
        <begin position="16"/>
        <end position="182"/>
    </location>
</feature>
<protein>
    <submittedName>
        <fullName evidence="7">Galactosyldiacylglycerol synthase</fullName>
    </submittedName>
</protein>
<evidence type="ECO:0000259" key="5">
    <source>
        <dbReference type="Pfam" id="PF04101"/>
    </source>
</evidence>
<evidence type="ECO:0000313" key="7">
    <source>
        <dbReference type="EMBL" id="PJF47015.1"/>
    </source>
</evidence>
<dbReference type="AlphaFoldDB" id="A0A2M8QB48"/>
<proteinExistence type="inferred from homology"/>
<evidence type="ECO:0000256" key="2">
    <source>
        <dbReference type="ARBA" id="ARBA00006962"/>
    </source>
</evidence>
<dbReference type="InterPro" id="IPR007235">
    <property type="entry name" value="Glyco_trans_28_C"/>
</dbReference>
<reference evidence="7 8" key="1">
    <citation type="submission" date="2017-11" db="EMBL/GenBank/DDBJ databases">
        <title>Evolution of Phototrophy in the Chloroflexi Phylum Driven by Horizontal Gene Transfer.</title>
        <authorList>
            <person name="Ward L.M."/>
            <person name="Hemp J."/>
            <person name="Shih P.M."/>
            <person name="Mcglynn S.E."/>
            <person name="Fischer W."/>
        </authorList>
    </citation>
    <scope>NUCLEOTIDE SEQUENCE [LARGE SCALE GENOMIC DNA]</scope>
    <source>
        <strain evidence="7">JP3_7</strain>
    </source>
</reference>
<dbReference type="PANTHER" id="PTHR43025">
    <property type="entry name" value="MONOGALACTOSYLDIACYLGLYCEROL SYNTHASE"/>
    <property type="match status" value="1"/>
</dbReference>
<dbReference type="SUPFAM" id="SSF53756">
    <property type="entry name" value="UDP-Glycosyltransferase/glycogen phosphorylase"/>
    <property type="match status" value="1"/>
</dbReference>
<evidence type="ECO:0000256" key="4">
    <source>
        <dbReference type="ARBA" id="ARBA00022679"/>
    </source>
</evidence>
<keyword evidence="4" id="KW-0808">Transferase</keyword>
<accession>A0A2M8QB48</accession>
<organism evidence="7 8">
    <name type="scientific">Candidatus Thermofonsia Clade 3 bacterium</name>
    <dbReference type="NCBI Taxonomy" id="2364212"/>
    <lineage>
        <taxon>Bacteria</taxon>
        <taxon>Bacillati</taxon>
        <taxon>Chloroflexota</taxon>
        <taxon>Candidatus Thermofontia</taxon>
        <taxon>Candidatus Thermofonsia Clade 3</taxon>
    </lineage>
</organism>
<comment type="caution">
    <text evidence="7">The sequence shown here is derived from an EMBL/GenBank/DDBJ whole genome shotgun (WGS) entry which is preliminary data.</text>
</comment>
<dbReference type="Pfam" id="PF06925">
    <property type="entry name" value="MGDG_synth"/>
    <property type="match status" value="1"/>
</dbReference>
<dbReference type="InterPro" id="IPR009695">
    <property type="entry name" value="Diacylglyc_glucosyltr_N"/>
</dbReference>
<dbReference type="Gene3D" id="3.40.50.2000">
    <property type="entry name" value="Glycogen Phosphorylase B"/>
    <property type="match status" value="1"/>
</dbReference>
<evidence type="ECO:0000259" key="6">
    <source>
        <dbReference type="Pfam" id="PF06925"/>
    </source>
</evidence>
<dbReference type="GO" id="GO:0016020">
    <property type="term" value="C:membrane"/>
    <property type="evidence" value="ECO:0007669"/>
    <property type="project" value="UniProtKB-SubCell"/>
</dbReference>
<dbReference type="GO" id="GO:0009247">
    <property type="term" value="P:glycolipid biosynthetic process"/>
    <property type="evidence" value="ECO:0007669"/>
    <property type="project" value="InterPro"/>
</dbReference>
<comment type="subcellular location">
    <subcellularLocation>
        <location evidence="1">Membrane</location>
    </subcellularLocation>
</comment>
<sequence length="380" mass="41752">MKKRIVLLYGNTGGGHRSAAQAIAQGIEILYPGAYDVQLVDGLRNVPFLINAFTETYPMWVNHARVLYALGFHASNNRRRIIALRNMLEPLSEKTADAIVKDHPADVYVSCHLLFNQSIPMALRRRNMQTPFIHVVTDLVSGHVAHYVTDADHLIVPTEEARAEAIKNLVPEEKISVTGQPIAPDFAQRVTHGATTRRALNLDERMTVLLIGGGDGMGRLEVTARQIALSGLPLQLIVVCGRNQTVKENLEFLNPRVPMRVFGFVNNIPELMGAADVIVTKAGPGTICEAFVAHLPIILYDAVPGQEEGNVDYVVNSGAGVWCPTPWAVLKQLKQWLADPAAMELARQASARLARPDSALEIARIVHRFAQLVPDPPMSR</sequence>
<keyword evidence="3" id="KW-0328">Glycosyltransferase</keyword>
<feature type="domain" description="Glycosyl transferase family 28 C-terminal" evidence="5">
    <location>
        <begin position="224"/>
        <end position="342"/>
    </location>
</feature>